<evidence type="ECO:0000259" key="6">
    <source>
        <dbReference type="Pfam" id="PF01656"/>
    </source>
</evidence>
<reference evidence="8 9" key="1">
    <citation type="submission" date="2019-08" db="EMBL/GenBank/DDBJ databases">
        <title>In-depth cultivation of the pig gut microbiome towards novel bacterial diversity and tailored functional studies.</title>
        <authorList>
            <person name="Wylensek D."/>
            <person name="Hitch T.C.A."/>
            <person name="Clavel T."/>
        </authorList>
    </citation>
    <scope>NUCLEOTIDE SEQUENCE [LARGE SCALE GENOMIC DNA]</scope>
    <source>
        <strain evidence="8 9">BBE-744-WT-12</strain>
    </source>
</reference>
<dbReference type="GO" id="GO:0003824">
    <property type="term" value="F:catalytic activity"/>
    <property type="evidence" value="ECO:0007669"/>
    <property type="project" value="InterPro"/>
</dbReference>
<dbReference type="PROSITE" id="PS51274">
    <property type="entry name" value="GATASE_COBBQ"/>
    <property type="match status" value="1"/>
</dbReference>
<comment type="function">
    <text evidence="4">Catalyzes amidations at positions B, D, E, and G on adenosylcobyrinic A,C-diamide. NH(2) groups are provided by glutamine, and one molecule of ATP is hydrogenolyzed for each amidation.</text>
</comment>
<dbReference type="InterPro" id="IPR015421">
    <property type="entry name" value="PyrdxlP-dep_Trfase_major"/>
</dbReference>
<dbReference type="Gene3D" id="3.40.50.880">
    <property type="match status" value="1"/>
</dbReference>
<dbReference type="Pfam" id="PF07685">
    <property type="entry name" value="GATase_3"/>
    <property type="match status" value="1"/>
</dbReference>
<comment type="similarity">
    <text evidence="4">Belongs to the CobB/CobQ family. CobQ subfamily.</text>
</comment>
<dbReference type="NCBIfam" id="TIGR00313">
    <property type="entry name" value="cobQ"/>
    <property type="match status" value="1"/>
</dbReference>
<evidence type="ECO:0000256" key="3">
    <source>
        <dbReference type="ARBA" id="ARBA00022962"/>
    </source>
</evidence>
<dbReference type="Gene3D" id="3.40.50.300">
    <property type="entry name" value="P-loop containing nucleotide triphosphate hydrolases"/>
    <property type="match status" value="1"/>
</dbReference>
<evidence type="ECO:0000313" key="8">
    <source>
        <dbReference type="EMBL" id="MST97676.1"/>
    </source>
</evidence>
<evidence type="ECO:0000259" key="5">
    <source>
        <dbReference type="Pfam" id="PF00155"/>
    </source>
</evidence>
<dbReference type="CDD" id="cd01750">
    <property type="entry name" value="GATase1_CobQ"/>
    <property type="match status" value="1"/>
</dbReference>
<protein>
    <recommendedName>
        <fullName evidence="4">Cobyric acid synthase</fullName>
    </recommendedName>
</protein>
<dbReference type="Gene3D" id="3.40.640.10">
    <property type="entry name" value="Type I PLP-dependent aspartate aminotransferase-like (Major domain)"/>
    <property type="match status" value="1"/>
</dbReference>
<feature type="active site" evidence="4">
    <location>
        <position position="788"/>
    </location>
</feature>
<dbReference type="GO" id="GO:0015420">
    <property type="term" value="F:ABC-type vitamin B12 transporter activity"/>
    <property type="evidence" value="ECO:0007669"/>
    <property type="project" value="UniProtKB-UniRule"/>
</dbReference>
<keyword evidence="2 4" id="KW-0169">Cobalamin biosynthesis</keyword>
<dbReference type="PANTHER" id="PTHR21343:SF1">
    <property type="entry name" value="COBYRIC ACID SYNTHASE"/>
    <property type="match status" value="1"/>
</dbReference>
<comment type="caution">
    <text evidence="8">The sequence shown here is derived from an EMBL/GenBank/DDBJ whole genome shotgun (WGS) entry which is preliminary data.</text>
</comment>
<dbReference type="AlphaFoldDB" id="A0A844G2T1"/>
<dbReference type="InterPro" id="IPR033949">
    <property type="entry name" value="CobQ_GATase1"/>
</dbReference>
<dbReference type="InterPro" id="IPR029062">
    <property type="entry name" value="Class_I_gatase-like"/>
</dbReference>
<dbReference type="CDD" id="cd00609">
    <property type="entry name" value="AAT_like"/>
    <property type="match status" value="1"/>
</dbReference>
<dbReference type="InterPro" id="IPR047045">
    <property type="entry name" value="CobQ_N"/>
</dbReference>
<dbReference type="InterPro" id="IPR004838">
    <property type="entry name" value="NHTrfase_class1_PyrdxlP-BS"/>
</dbReference>
<dbReference type="InterPro" id="IPR002586">
    <property type="entry name" value="CobQ/CobB/MinD/ParA_Nub-bd_dom"/>
</dbReference>
<gene>
    <name evidence="4" type="primary">cobQ</name>
    <name evidence="8" type="ORF">FYJ85_11570</name>
</gene>
<feature type="domain" description="CobB/CobQ-like glutamine amidotransferase" evidence="7">
    <location>
        <begin position="614"/>
        <end position="795"/>
    </location>
</feature>
<dbReference type="SUPFAM" id="SSF53383">
    <property type="entry name" value="PLP-dependent transferases"/>
    <property type="match status" value="1"/>
</dbReference>
<dbReference type="SUPFAM" id="SSF52317">
    <property type="entry name" value="Class I glutamine amidotransferase-like"/>
    <property type="match status" value="1"/>
</dbReference>
<dbReference type="InterPro" id="IPR015424">
    <property type="entry name" value="PyrdxlP-dep_Trfase"/>
</dbReference>
<evidence type="ECO:0000256" key="2">
    <source>
        <dbReference type="ARBA" id="ARBA00022573"/>
    </source>
</evidence>
<feature type="domain" description="CobQ/CobB/MinD/ParA nucleotide binding" evidence="6">
    <location>
        <begin position="366"/>
        <end position="590"/>
    </location>
</feature>
<dbReference type="SUPFAM" id="SSF52540">
    <property type="entry name" value="P-loop containing nucleoside triphosphate hydrolases"/>
    <property type="match status" value="1"/>
</dbReference>
<accession>A0A844G2T1</accession>
<dbReference type="HAMAP" id="MF_00028">
    <property type="entry name" value="CobQ"/>
    <property type="match status" value="1"/>
</dbReference>
<dbReference type="Pfam" id="PF01656">
    <property type="entry name" value="CbiA"/>
    <property type="match status" value="1"/>
</dbReference>
<organism evidence="8 9">
    <name type="scientific">Victivallis lenta</name>
    <dbReference type="NCBI Taxonomy" id="2606640"/>
    <lineage>
        <taxon>Bacteria</taxon>
        <taxon>Pseudomonadati</taxon>
        <taxon>Lentisphaerota</taxon>
        <taxon>Lentisphaeria</taxon>
        <taxon>Victivallales</taxon>
        <taxon>Victivallaceae</taxon>
        <taxon>Victivallis</taxon>
    </lineage>
</organism>
<dbReference type="InterPro" id="IPR011698">
    <property type="entry name" value="GATase_3"/>
</dbReference>
<dbReference type="NCBIfam" id="NF001989">
    <property type="entry name" value="PRK00784.1"/>
    <property type="match status" value="1"/>
</dbReference>
<evidence type="ECO:0000256" key="4">
    <source>
        <dbReference type="HAMAP-Rule" id="MF_00028"/>
    </source>
</evidence>
<evidence type="ECO:0000259" key="7">
    <source>
        <dbReference type="Pfam" id="PF07685"/>
    </source>
</evidence>
<sequence length="849" mass="92251">MEIAVMIEHGGNLAKLAELAGCEPGEILDFSVNLNPLGPPPGVFEPCFRSFDRLGEYPEPYAESLVAMLAERWRLPAARIVAGNGSNLLLNLLPPLTGAKRALIVTPGYLGYAEACRNGGLPVVEFRLREEEDFILDPARLGDAVEPGDLVILGNPDNPTGYALPRAELEPFVAAHPGALFLIDEAFIEFYGEAESLAGVMLPNLVVSRSFTKIYAVPGLRMGAMSGPEELMARLRARQGEWVLSAPAVETAKFLLALPGGFPEETRRETERLRGELAAGLDGLPGFKTYPSCANYLLFRAPCADLPERLLAEHRIALRSCAAYPGLGPEFCRVAVRPAEERERLLAALRGKGPYLPKKRKTPALMLQGTCSNAGKSVLAAAFCRILLEDGFSVAPFKAQNMALNSYVTPDGGEIGRAQAVQAEACRLDPDVRMNPILLKPDSDLGSQVVLNGRAIGNFKVREYFQRKPELWGEVAKAYDSLASEHDVIVLEGAGSPGEINLKSGDLVNMRMARHAGARVLLAGDIDRGGVYASFVGTYATLEPWERALLSGFLVNKFRGDPTLLADAHAYVERMTGRPVRGVIDYQRDLGLPEEDSVSFSFVRPAEKEAKTLDIVLIRLGYIANFTDFTPFEIEPDVTLRKVSSPADFGAPDAVILPGSKSVAADLARLRESGLAAKVAEAAESGVAVAGICGGLQLLGERLLDPDGIESAEREVRCLGLLPLETVMRRRKTLRRTRGFRPDGTEISGYEIHHGETVPTGPGLGIMRDTEGRMIGFERGGLFASYLHGIFDDDRFRRLWLDGLRRKKGWAPKGGVTASYGVEEALNRLAAHVRSRVDIDGLYRELGVR</sequence>
<evidence type="ECO:0000256" key="1">
    <source>
        <dbReference type="ARBA" id="ARBA00004953"/>
    </source>
</evidence>
<dbReference type="PROSITE" id="PS00105">
    <property type="entry name" value="AA_TRANSFER_CLASS_1"/>
    <property type="match status" value="1"/>
</dbReference>
<dbReference type="InterPro" id="IPR027417">
    <property type="entry name" value="P-loop_NTPase"/>
</dbReference>
<dbReference type="InterPro" id="IPR004839">
    <property type="entry name" value="Aminotransferase_I/II_large"/>
</dbReference>
<dbReference type="GO" id="GO:0030170">
    <property type="term" value="F:pyridoxal phosphate binding"/>
    <property type="evidence" value="ECO:0007669"/>
    <property type="project" value="InterPro"/>
</dbReference>
<comment type="pathway">
    <text evidence="1 4">Cofactor biosynthesis; adenosylcobalamin biosynthesis.</text>
</comment>
<dbReference type="Pfam" id="PF00155">
    <property type="entry name" value="Aminotran_1_2"/>
    <property type="match status" value="1"/>
</dbReference>
<dbReference type="UniPathway" id="UPA00148"/>
<dbReference type="InterPro" id="IPR004459">
    <property type="entry name" value="CobQ_synth"/>
</dbReference>
<keyword evidence="3 4" id="KW-0315">Glutamine amidotransferase</keyword>
<dbReference type="EMBL" id="VUNS01000011">
    <property type="protein sequence ID" value="MST97676.1"/>
    <property type="molecule type" value="Genomic_DNA"/>
</dbReference>
<proteinExistence type="inferred from homology"/>
<dbReference type="GO" id="GO:0009236">
    <property type="term" value="P:cobalamin biosynthetic process"/>
    <property type="evidence" value="ECO:0007669"/>
    <property type="project" value="UniProtKB-UniRule"/>
</dbReference>
<evidence type="ECO:0000313" key="9">
    <source>
        <dbReference type="Proteomes" id="UP000435649"/>
    </source>
</evidence>
<dbReference type="PANTHER" id="PTHR21343">
    <property type="entry name" value="DETHIOBIOTIN SYNTHETASE"/>
    <property type="match status" value="1"/>
</dbReference>
<dbReference type="CDD" id="cd05389">
    <property type="entry name" value="CobQ_N"/>
    <property type="match status" value="1"/>
</dbReference>
<feature type="active site" description="Nucleophile" evidence="4">
    <location>
        <position position="693"/>
    </location>
</feature>
<dbReference type="Proteomes" id="UP000435649">
    <property type="component" value="Unassembled WGS sequence"/>
</dbReference>
<feature type="domain" description="Aminotransferase class I/classII large" evidence="5">
    <location>
        <begin position="27"/>
        <end position="349"/>
    </location>
</feature>
<name>A0A844G2T1_9BACT</name>
<dbReference type="InterPro" id="IPR015422">
    <property type="entry name" value="PyrdxlP-dep_Trfase_small"/>
</dbReference>
<keyword evidence="9" id="KW-1185">Reference proteome</keyword>
<dbReference type="Gene3D" id="3.90.1150.10">
    <property type="entry name" value="Aspartate Aminotransferase, domain 1"/>
    <property type="match status" value="1"/>
</dbReference>